<feature type="non-terminal residue" evidence="1">
    <location>
        <position position="73"/>
    </location>
</feature>
<organism evidence="1">
    <name type="scientific">Tanacetum cinerariifolium</name>
    <name type="common">Dalmatian daisy</name>
    <name type="synonym">Chrysanthemum cinerariifolium</name>
    <dbReference type="NCBI Taxonomy" id="118510"/>
    <lineage>
        <taxon>Eukaryota</taxon>
        <taxon>Viridiplantae</taxon>
        <taxon>Streptophyta</taxon>
        <taxon>Embryophyta</taxon>
        <taxon>Tracheophyta</taxon>
        <taxon>Spermatophyta</taxon>
        <taxon>Magnoliopsida</taxon>
        <taxon>eudicotyledons</taxon>
        <taxon>Gunneridae</taxon>
        <taxon>Pentapetalae</taxon>
        <taxon>asterids</taxon>
        <taxon>campanulids</taxon>
        <taxon>Asterales</taxon>
        <taxon>Asteraceae</taxon>
        <taxon>Asteroideae</taxon>
        <taxon>Anthemideae</taxon>
        <taxon>Anthemidinae</taxon>
        <taxon>Tanacetum</taxon>
    </lineage>
</organism>
<protein>
    <submittedName>
        <fullName evidence="1">Uncharacterized protein</fullName>
    </submittedName>
</protein>
<evidence type="ECO:0000313" key="1">
    <source>
        <dbReference type="EMBL" id="GFD54255.1"/>
    </source>
</evidence>
<dbReference type="EMBL" id="BKCJ011803828">
    <property type="protein sequence ID" value="GFD54255.1"/>
    <property type="molecule type" value="Genomic_DNA"/>
</dbReference>
<sequence length="73" mass="8314">EWVIDLRPIPSCLLFQGGLVTTWDFLGFRSVFKDTEGNVVTMSEYLRFSFMSGATIEKGNALTNQDLREQHTV</sequence>
<reference evidence="1" key="1">
    <citation type="journal article" date="2019" name="Sci. Rep.">
        <title>Draft genome of Tanacetum cinerariifolium, the natural source of mosquito coil.</title>
        <authorList>
            <person name="Yamashiro T."/>
            <person name="Shiraishi A."/>
            <person name="Satake H."/>
            <person name="Nakayama K."/>
        </authorList>
    </citation>
    <scope>NUCLEOTIDE SEQUENCE</scope>
</reference>
<dbReference type="AlphaFoldDB" id="A0A699X394"/>
<accession>A0A699X394</accession>
<proteinExistence type="predicted"/>
<feature type="non-terminal residue" evidence="1">
    <location>
        <position position="1"/>
    </location>
</feature>
<name>A0A699X394_TANCI</name>
<gene>
    <name evidence="1" type="ORF">Tci_926224</name>
</gene>
<comment type="caution">
    <text evidence="1">The sequence shown here is derived from an EMBL/GenBank/DDBJ whole genome shotgun (WGS) entry which is preliminary data.</text>
</comment>